<dbReference type="PROSITE" id="PS51708">
    <property type="entry name" value="CHAD"/>
    <property type="match status" value="1"/>
</dbReference>
<dbReference type="AlphaFoldDB" id="A0A7W6BPE6"/>
<dbReference type="Gene3D" id="2.40.320.10">
    <property type="entry name" value="Hypothetical Protein Pfu-838710-001"/>
    <property type="match status" value="1"/>
</dbReference>
<dbReference type="GO" id="GO:0050355">
    <property type="term" value="F:inorganic triphosphate phosphatase activity"/>
    <property type="evidence" value="ECO:0007669"/>
    <property type="project" value="InterPro"/>
</dbReference>
<dbReference type="InterPro" id="IPR033469">
    <property type="entry name" value="CYTH-like_dom_sf"/>
</dbReference>
<evidence type="ECO:0000313" key="3">
    <source>
        <dbReference type="EMBL" id="MBB3927595.1"/>
    </source>
</evidence>
<dbReference type="SMART" id="SM00880">
    <property type="entry name" value="CHAD"/>
    <property type="match status" value="1"/>
</dbReference>
<dbReference type="InterPro" id="IPR023577">
    <property type="entry name" value="CYTH_domain"/>
</dbReference>
<sequence length="483" mass="53128">MGQEIELKLEVPEDAARRIEAAGLFHGKPRRVRQHATYFDTPDLALRRSGMSLRIRKEGARLVQTVKTGGGGIGLFERGEWERDIADEMPVLDEEAVLPLLPGGTAGSIAPLFVVRNDRTILSGEGEAIEAVLDRGMVVAGDRQAPYCELELEQKGGARAALFDLARKIGAVVPVRLGLLSKSERGYRLLGPLPVAARAEAVAVLPSMTVAAAFRAIILACIRQFRLNEMLILERDDRDALHQARVALRRLRSALSLLRASMADAPYARFSGELRWLTGELGRARDIDVLADRLADEELAQALLRHRRDAYAQVRRALDSPRARMLALDLVEWVSGDGGTELAGGAGALPVGDFAVALLDDLRRKVKKRGRHLVDIDDEARHRLRKSAKKLRYAAEFFAGLYEGKEERRAKHFLSTLSALQDDLGALNDLATLPGLLAELGLEGQAEALLPARMRDKEKLLHKAAGAHAAFADAARFWRQDRD</sequence>
<dbReference type="Pfam" id="PF05235">
    <property type="entry name" value="CHAD"/>
    <property type="match status" value="1"/>
</dbReference>
<dbReference type="PROSITE" id="PS51707">
    <property type="entry name" value="CYTH"/>
    <property type="match status" value="1"/>
</dbReference>
<feature type="domain" description="CYTH" evidence="1">
    <location>
        <begin position="2"/>
        <end position="193"/>
    </location>
</feature>
<dbReference type="InterPro" id="IPR007899">
    <property type="entry name" value="CHAD_dom"/>
</dbReference>
<name>A0A7W6BPE6_9SPHN</name>
<accession>A0A7W6BPE6</accession>
<evidence type="ECO:0000259" key="2">
    <source>
        <dbReference type="PROSITE" id="PS51708"/>
    </source>
</evidence>
<reference evidence="3 4" key="1">
    <citation type="submission" date="2020-08" db="EMBL/GenBank/DDBJ databases">
        <title>Genomic Encyclopedia of Type Strains, Phase IV (KMG-IV): sequencing the most valuable type-strain genomes for metagenomic binning, comparative biology and taxonomic classification.</title>
        <authorList>
            <person name="Goeker M."/>
        </authorList>
    </citation>
    <scope>NUCLEOTIDE SEQUENCE [LARGE SCALE GENOMIC DNA]</scope>
    <source>
        <strain evidence="3 4">DSM 26189</strain>
    </source>
</reference>
<evidence type="ECO:0000313" key="4">
    <source>
        <dbReference type="Proteomes" id="UP000571950"/>
    </source>
</evidence>
<protein>
    <submittedName>
        <fullName evidence="3">Inorganic triphosphatase YgiF</fullName>
    </submittedName>
</protein>
<dbReference type="SUPFAM" id="SSF55154">
    <property type="entry name" value="CYTH-like phosphatases"/>
    <property type="match status" value="1"/>
</dbReference>
<dbReference type="Proteomes" id="UP000571950">
    <property type="component" value="Unassembled WGS sequence"/>
</dbReference>
<comment type="caution">
    <text evidence="3">The sequence shown here is derived from an EMBL/GenBank/DDBJ whole genome shotgun (WGS) entry which is preliminary data.</text>
</comment>
<dbReference type="GO" id="GO:0046872">
    <property type="term" value="F:metal ion binding"/>
    <property type="evidence" value="ECO:0007669"/>
    <property type="project" value="TreeGrafter"/>
</dbReference>
<dbReference type="CDD" id="cd07756">
    <property type="entry name" value="CYTH-like_Pase_CHAD"/>
    <property type="match status" value="1"/>
</dbReference>
<dbReference type="PANTHER" id="PTHR39569:SF1">
    <property type="entry name" value="INORGANIC TRIPHOSPHATASE"/>
    <property type="match status" value="1"/>
</dbReference>
<dbReference type="PANTHER" id="PTHR39569">
    <property type="entry name" value="INORGANIC TRIPHOSPHATASE"/>
    <property type="match status" value="1"/>
</dbReference>
<dbReference type="SMART" id="SM01118">
    <property type="entry name" value="CYTH"/>
    <property type="match status" value="1"/>
</dbReference>
<gene>
    <name evidence="3" type="ORF">GGR43_003327</name>
</gene>
<organism evidence="3 4">
    <name type="scientific">Sphingobium jiangsuense</name>
    <dbReference type="NCBI Taxonomy" id="870476"/>
    <lineage>
        <taxon>Bacteria</taxon>
        <taxon>Pseudomonadati</taxon>
        <taxon>Pseudomonadota</taxon>
        <taxon>Alphaproteobacteria</taxon>
        <taxon>Sphingomonadales</taxon>
        <taxon>Sphingomonadaceae</taxon>
        <taxon>Sphingobium</taxon>
    </lineage>
</organism>
<dbReference type="EMBL" id="JACIDT010000013">
    <property type="protein sequence ID" value="MBB3927595.1"/>
    <property type="molecule type" value="Genomic_DNA"/>
</dbReference>
<keyword evidence="4" id="KW-1185">Reference proteome</keyword>
<dbReference type="InterPro" id="IPR038186">
    <property type="entry name" value="CHAD_dom_sf"/>
</dbReference>
<dbReference type="Pfam" id="PF01928">
    <property type="entry name" value="CYTH"/>
    <property type="match status" value="1"/>
</dbReference>
<feature type="domain" description="CHAD" evidence="2">
    <location>
        <begin position="207"/>
        <end position="483"/>
    </location>
</feature>
<dbReference type="Gene3D" id="1.40.20.10">
    <property type="entry name" value="CHAD domain"/>
    <property type="match status" value="1"/>
</dbReference>
<dbReference type="InterPro" id="IPR039013">
    <property type="entry name" value="YgiF"/>
</dbReference>
<proteinExistence type="predicted"/>
<dbReference type="RefSeq" id="WP_188073063.1">
    <property type="nucleotide sequence ID" value="NZ_BSPS01000002.1"/>
</dbReference>
<evidence type="ECO:0000259" key="1">
    <source>
        <dbReference type="PROSITE" id="PS51707"/>
    </source>
</evidence>